<dbReference type="AlphaFoldDB" id="A0A514LHQ3"/>
<evidence type="ECO:0000313" key="1">
    <source>
        <dbReference type="EMBL" id="QDI91065.1"/>
    </source>
</evidence>
<dbReference type="Proteomes" id="UP000319756">
    <property type="component" value="Chromosome"/>
</dbReference>
<dbReference type="KEGG" id="sale:EPH95_07600"/>
<dbReference type="InterPro" id="IPR002347">
    <property type="entry name" value="SDR_fam"/>
</dbReference>
<dbReference type="Gene3D" id="3.40.50.720">
    <property type="entry name" value="NAD(P)-binding Rossmann-like Domain"/>
    <property type="match status" value="1"/>
</dbReference>
<reference evidence="2" key="1">
    <citation type="submission" date="2019-01" db="EMBL/GenBank/DDBJ databases">
        <title>Genomic analysis of Salicibibacter sp. NKC3-5.</title>
        <authorList>
            <person name="Oh Y.J."/>
        </authorList>
    </citation>
    <scope>NUCLEOTIDE SEQUENCE [LARGE SCALE GENOMIC DNA]</scope>
    <source>
        <strain evidence="2">NKC3-5</strain>
    </source>
</reference>
<sequence length="61" mass="6834">MAARRLDKLNDVKSEMTEITNSPEAVQADMSDRNDVNHLAEKVQTELGYVDIFVNNAGHKC</sequence>
<evidence type="ECO:0000313" key="2">
    <source>
        <dbReference type="Proteomes" id="UP000319756"/>
    </source>
</evidence>
<gene>
    <name evidence="1" type="ORF">EPH95_07600</name>
</gene>
<accession>A0A514LHQ3</accession>
<name>A0A514LHQ3_9BACI</name>
<proteinExistence type="predicted"/>
<keyword evidence="2" id="KW-1185">Reference proteome</keyword>
<dbReference type="SUPFAM" id="SSF51735">
    <property type="entry name" value="NAD(P)-binding Rossmann-fold domains"/>
    <property type="match status" value="1"/>
</dbReference>
<dbReference type="EMBL" id="CP035485">
    <property type="protein sequence ID" value="QDI91065.1"/>
    <property type="molecule type" value="Genomic_DNA"/>
</dbReference>
<dbReference type="Pfam" id="PF00106">
    <property type="entry name" value="adh_short"/>
    <property type="match status" value="1"/>
</dbReference>
<protein>
    <submittedName>
        <fullName evidence="1">SDR family NAD(P)-dependent oxidoreductase</fullName>
    </submittedName>
</protein>
<dbReference type="InterPro" id="IPR036291">
    <property type="entry name" value="NAD(P)-bd_dom_sf"/>
</dbReference>
<organism evidence="1 2">
    <name type="scientific">Salicibibacter halophilus</name>
    <dbReference type="NCBI Taxonomy" id="2502791"/>
    <lineage>
        <taxon>Bacteria</taxon>
        <taxon>Bacillati</taxon>
        <taxon>Bacillota</taxon>
        <taxon>Bacilli</taxon>
        <taxon>Bacillales</taxon>
        <taxon>Bacillaceae</taxon>
        <taxon>Salicibibacter</taxon>
    </lineage>
</organism>